<protein>
    <submittedName>
        <fullName evidence="2">Uncharacterized protein</fullName>
    </submittedName>
</protein>
<dbReference type="EMBL" id="JANFNH010000031">
    <property type="protein sequence ID" value="MCQ4044741.1"/>
    <property type="molecule type" value="Genomic_DNA"/>
</dbReference>
<name>A0ABT1PH98_9ACTN</name>
<gene>
    <name evidence="2" type="ORF">NON19_22600</name>
</gene>
<feature type="region of interest" description="Disordered" evidence="1">
    <location>
        <begin position="565"/>
        <end position="590"/>
    </location>
</feature>
<dbReference type="Proteomes" id="UP001206206">
    <property type="component" value="Unassembled WGS sequence"/>
</dbReference>
<keyword evidence="3" id="KW-1185">Reference proteome</keyword>
<evidence type="ECO:0000313" key="2">
    <source>
        <dbReference type="EMBL" id="MCQ4044741.1"/>
    </source>
</evidence>
<feature type="region of interest" description="Disordered" evidence="1">
    <location>
        <begin position="35"/>
        <end position="56"/>
    </location>
</feature>
<accession>A0ABT1PH98</accession>
<dbReference type="RefSeq" id="WP_255930735.1">
    <property type="nucleotide sequence ID" value="NZ_JANFNH010000031.1"/>
</dbReference>
<reference evidence="2 3" key="1">
    <citation type="submission" date="2022-06" db="EMBL/GenBank/DDBJ databases">
        <title>Draft genome sequence of type strain Streptomyces rubrisoli DSM 42083.</title>
        <authorList>
            <person name="Duangmal K."/>
            <person name="Klaysubun C."/>
        </authorList>
    </citation>
    <scope>NUCLEOTIDE SEQUENCE [LARGE SCALE GENOMIC DNA]</scope>
    <source>
        <strain evidence="2 3">DSM 42083</strain>
    </source>
</reference>
<comment type="caution">
    <text evidence="2">The sequence shown here is derived from an EMBL/GenBank/DDBJ whole genome shotgun (WGS) entry which is preliminary data.</text>
</comment>
<sequence length="873" mass="92730">MPYDDGNAPHAQSGWRWCQKCQGLFYALNPDQGTCPADRQAHDSSGSAPYAMPYDDGNAPHAQSGWRWCQKCQGLFYALNPDQGTCPADRQAHDSSGSASYGTPFDVPTTATVAPDPIDVLAPKGDGTGSAVVTVSGFTAPTQLTATLSQAGNQLRAVRYYEAATTVTEPLHREDWPPAWLPPGHPPNPLPLATYTEYGEAKVDGTQPVSVSPGDTITYVIEATGLTVWPPVTGMLNIKGDGWLAPIAVPVSVRVNPLTLTVDSSPLTIQQNNSGALGLQVSSVSPQTEQLTVSGFGTGVTTDTLPLLIPAGSTVAGALAIHTGPQTPVGKVVDFTLQSGTALQAGSPDIEVSVAEMTVSLTGPLIYAAAAGSDVSVPVRVSLNETTENTDITFSAKPPPETAKPPLGISQVFSLSTRHFELNNFSVTDLSHLPQRIERTKNLDPSGSTTETLVLHVSDTAPGGQFTVTFAWQAFNGQQTGTFQVQINVAVRSRTFSWNISSGGLAALGGAAQFTISSDGTTRWSGYAHNSGVDNYDWGFSAVIKPQNTETPVLAVAHHGHLGAREPAASDQWDNTTPPQDPDPNRVVPKVPSTGPNLIAWHFDDYATATATPNTQYSSGIGEFLETALVDIGGFFLGTTPVGQVLGVVIFIGIEAGDLLQSGSFVHGARIAEGILWVLGPSNMLLALAAAAIGEIGDASHEIEQADYDFANQVYADSEGKTTLPPRENILVTNTIGKGNRPFTFENFERKIVMNMGAISGLKNGITADTDVPGETLIHELCHAWQLTHNASSPDLLSKFLTARFQDSAAYDYGPAGPSFDDFGLEAQAQIVQDWFVGRRKRNEEPPTGQRMDPASPYYRYIVGNIRLGQYDD</sequence>
<evidence type="ECO:0000313" key="3">
    <source>
        <dbReference type="Proteomes" id="UP001206206"/>
    </source>
</evidence>
<evidence type="ECO:0000256" key="1">
    <source>
        <dbReference type="SAM" id="MobiDB-lite"/>
    </source>
</evidence>
<organism evidence="2 3">
    <name type="scientific">Streptantibioticus rubrisoli</name>
    <dbReference type="NCBI Taxonomy" id="1387313"/>
    <lineage>
        <taxon>Bacteria</taxon>
        <taxon>Bacillati</taxon>
        <taxon>Actinomycetota</taxon>
        <taxon>Actinomycetes</taxon>
        <taxon>Kitasatosporales</taxon>
        <taxon>Streptomycetaceae</taxon>
        <taxon>Streptantibioticus</taxon>
    </lineage>
</organism>
<proteinExistence type="predicted"/>